<evidence type="ECO:0000313" key="1">
    <source>
        <dbReference type="EMBL" id="KAK4710101.1"/>
    </source>
</evidence>
<proteinExistence type="predicted"/>
<dbReference type="Gene3D" id="3.60.10.10">
    <property type="entry name" value="Endonuclease/exonuclease/phosphatase"/>
    <property type="match status" value="1"/>
</dbReference>
<reference evidence="1 2" key="1">
    <citation type="submission" date="2023-10" db="EMBL/GenBank/DDBJ databases">
        <title>Genome-Wide Identification Analysis in wild type Solanum Pinnatisectum Reveals Some Genes Defensing Phytophthora Infestans.</title>
        <authorList>
            <person name="Sun C."/>
        </authorList>
    </citation>
    <scope>NUCLEOTIDE SEQUENCE [LARGE SCALE GENOMIC DNA]</scope>
    <source>
        <strain evidence="1">LQN</strain>
        <tissue evidence="1">Leaf</tissue>
    </source>
</reference>
<evidence type="ECO:0000313" key="2">
    <source>
        <dbReference type="Proteomes" id="UP001311915"/>
    </source>
</evidence>
<keyword evidence="2" id="KW-1185">Reference proteome</keyword>
<protein>
    <recommendedName>
        <fullName evidence="3">Reverse transcriptase</fullName>
    </recommendedName>
</protein>
<organism evidence="1 2">
    <name type="scientific">Solanum pinnatisectum</name>
    <name type="common">tansyleaf nightshade</name>
    <dbReference type="NCBI Taxonomy" id="50273"/>
    <lineage>
        <taxon>Eukaryota</taxon>
        <taxon>Viridiplantae</taxon>
        <taxon>Streptophyta</taxon>
        <taxon>Embryophyta</taxon>
        <taxon>Tracheophyta</taxon>
        <taxon>Spermatophyta</taxon>
        <taxon>Magnoliopsida</taxon>
        <taxon>eudicotyledons</taxon>
        <taxon>Gunneridae</taxon>
        <taxon>Pentapetalae</taxon>
        <taxon>asterids</taxon>
        <taxon>lamiids</taxon>
        <taxon>Solanales</taxon>
        <taxon>Solanaceae</taxon>
        <taxon>Solanoideae</taxon>
        <taxon>Solaneae</taxon>
        <taxon>Solanum</taxon>
    </lineage>
</organism>
<gene>
    <name evidence="1" type="ORF">R3W88_004614</name>
</gene>
<dbReference type="InterPro" id="IPR036691">
    <property type="entry name" value="Endo/exonu/phosph_ase_sf"/>
</dbReference>
<dbReference type="Proteomes" id="UP001311915">
    <property type="component" value="Unassembled WGS sequence"/>
</dbReference>
<evidence type="ECO:0008006" key="3">
    <source>
        <dbReference type="Google" id="ProtNLM"/>
    </source>
</evidence>
<dbReference type="PANTHER" id="PTHR33710:SF79">
    <property type="entry name" value="OS06G0205337 PROTEIN"/>
    <property type="match status" value="1"/>
</dbReference>
<sequence length="117" mass="13387">MVGGDFNVILGDEEQIGGLLVYPQEYEYFAFCVNSCDLFDLRFSGSPFTWWNGRIDARCIFKRLDRVVINQFMQDLMGNVELQHLARTCSDHAPLLLTCGGSNNPVSKPLKFLKFWT</sequence>
<dbReference type="SUPFAM" id="SSF56219">
    <property type="entry name" value="DNase I-like"/>
    <property type="match status" value="1"/>
</dbReference>
<comment type="caution">
    <text evidence="1">The sequence shown here is derived from an EMBL/GenBank/DDBJ whole genome shotgun (WGS) entry which is preliminary data.</text>
</comment>
<name>A0AAV9K9T4_9SOLN</name>
<dbReference type="EMBL" id="JAWPEI010000011">
    <property type="protein sequence ID" value="KAK4710101.1"/>
    <property type="molecule type" value="Genomic_DNA"/>
</dbReference>
<dbReference type="PANTHER" id="PTHR33710">
    <property type="entry name" value="BNAC02G09200D PROTEIN"/>
    <property type="match status" value="1"/>
</dbReference>
<accession>A0AAV9K9T4</accession>
<dbReference type="AlphaFoldDB" id="A0AAV9K9T4"/>